<dbReference type="PROSITE" id="PS52045">
    <property type="entry name" value="NEPROSIN_PEP_CD"/>
    <property type="match status" value="1"/>
</dbReference>
<feature type="transmembrane region" description="Helical" evidence="2">
    <location>
        <begin position="400"/>
        <end position="422"/>
    </location>
</feature>
<reference evidence="4" key="1">
    <citation type="submission" date="2020-07" db="EMBL/GenBank/DDBJ databases">
        <authorList>
            <person name="Lin J."/>
        </authorList>
    </citation>
    <scope>NUCLEOTIDE SEQUENCE</scope>
</reference>
<feature type="transmembrane region" description="Helical" evidence="2">
    <location>
        <begin position="339"/>
        <end position="356"/>
    </location>
</feature>
<organism evidence="4">
    <name type="scientific">Ananas comosus var. bracteatus</name>
    <name type="common">red pineapple</name>
    <dbReference type="NCBI Taxonomy" id="296719"/>
    <lineage>
        <taxon>Eukaryota</taxon>
        <taxon>Viridiplantae</taxon>
        <taxon>Streptophyta</taxon>
        <taxon>Embryophyta</taxon>
        <taxon>Tracheophyta</taxon>
        <taxon>Spermatophyta</taxon>
        <taxon>Magnoliopsida</taxon>
        <taxon>Liliopsida</taxon>
        <taxon>Poales</taxon>
        <taxon>Bromeliaceae</taxon>
        <taxon>Bromelioideae</taxon>
        <taxon>Ananas</taxon>
    </lineage>
</organism>
<accession>A0A6V7NWH4</accession>
<dbReference type="AlphaFoldDB" id="A0A6V7NWH4"/>
<evidence type="ECO:0000313" key="4">
    <source>
        <dbReference type="EMBL" id="CAD1822714.1"/>
    </source>
</evidence>
<dbReference type="EMBL" id="LR862142">
    <property type="protein sequence ID" value="CAD1822714.1"/>
    <property type="molecule type" value="Genomic_DNA"/>
</dbReference>
<evidence type="ECO:0000259" key="3">
    <source>
        <dbReference type="PROSITE" id="PS52045"/>
    </source>
</evidence>
<keyword evidence="2" id="KW-0812">Transmembrane</keyword>
<feature type="transmembrane region" description="Helical" evidence="2">
    <location>
        <begin position="363"/>
        <end position="380"/>
    </location>
</feature>
<proteinExistence type="predicted"/>
<sequence>MQPSKRAARVSGKSLKPFEQEWQKSGSCPRGTVPILRTPPRNTSIATDFMFPFPKSGGFETMDDFQHNAEWAIAYTTKGPYDGAEGVIDMWDIHVEPNEFSSNFILVASTAGKARAPRNKPPQNVQNVIAAGWTANPLLYGDTKPRLYLAWTNDAQGHKTCWNFDCGGFIQTSDHLVFGATPPSASQPGGIADGALPKWWIAFGDEDVGYILDDSFSDFGQADYTMWGGLVKTTNPGGKHTTTQMGSGRNVDSGVKFAGMIREYLTVGFTGELIYAPPSGSVVTHPKCYGYKGLGEAKNHFGYYILYGALVALAVIRSSPMTYCLNLLESRLRGHEGGRFLFASVLLPPSVAAFILPSWQRRSLFLFVSYGGGAALRAHFLCNSNETSEDLMDKEYPFAFMLASAWFVITILADCVVTIMVARGMRVERFQKRAEKDRRSW</sequence>
<dbReference type="Pfam" id="PF03080">
    <property type="entry name" value="Neprosin"/>
    <property type="match status" value="1"/>
</dbReference>
<gene>
    <name evidence="4" type="ORF">CB5_LOCUS5925</name>
</gene>
<feature type="region of interest" description="Disordered" evidence="1">
    <location>
        <begin position="1"/>
        <end position="39"/>
    </location>
</feature>
<keyword evidence="2" id="KW-0472">Membrane</keyword>
<evidence type="ECO:0000256" key="1">
    <source>
        <dbReference type="SAM" id="MobiDB-lite"/>
    </source>
</evidence>
<dbReference type="InterPro" id="IPR004314">
    <property type="entry name" value="Neprosin"/>
</dbReference>
<dbReference type="PANTHER" id="PTHR31589">
    <property type="entry name" value="PROTEIN, PUTATIVE (DUF239)-RELATED-RELATED"/>
    <property type="match status" value="1"/>
</dbReference>
<protein>
    <recommendedName>
        <fullName evidence="3">Neprosin PEP catalytic domain-containing protein</fullName>
    </recommendedName>
</protein>
<evidence type="ECO:0000256" key="2">
    <source>
        <dbReference type="SAM" id="Phobius"/>
    </source>
</evidence>
<dbReference type="InterPro" id="IPR053168">
    <property type="entry name" value="Glutamic_endopeptidase"/>
</dbReference>
<feature type="domain" description="Neprosin PEP catalytic" evidence="3">
    <location>
        <begin position="61"/>
        <end position="314"/>
    </location>
</feature>
<dbReference type="Gene3D" id="3.90.1320.10">
    <property type="entry name" value="Outer-capsid protein sigma 3, large lobe"/>
    <property type="match status" value="1"/>
</dbReference>
<name>A0A6V7NWH4_ANACO</name>
<dbReference type="PANTHER" id="PTHR31589:SF219">
    <property type="entry name" value="OS06G0144400 PROTEIN"/>
    <property type="match status" value="1"/>
</dbReference>
<keyword evidence="2" id="KW-1133">Transmembrane helix</keyword>
<feature type="transmembrane region" description="Helical" evidence="2">
    <location>
        <begin position="301"/>
        <end position="319"/>
    </location>
</feature>